<evidence type="ECO:0000313" key="2">
    <source>
        <dbReference type="EMBL" id="MFL4471379.1"/>
    </source>
</evidence>
<keyword evidence="1" id="KW-1133">Transmembrane helix</keyword>
<keyword evidence="3" id="KW-1185">Reference proteome</keyword>
<dbReference type="GO" id="GO:0016746">
    <property type="term" value="F:acyltransferase activity"/>
    <property type="evidence" value="ECO:0007669"/>
    <property type="project" value="UniProtKB-KW"/>
</dbReference>
<comment type="caution">
    <text evidence="2">The sequence shown here is derived from an EMBL/GenBank/DDBJ whole genome shotgun (WGS) entry which is preliminary data.</text>
</comment>
<reference evidence="2 3" key="1">
    <citation type="submission" date="2024-08" db="EMBL/GenBank/DDBJ databases">
        <title>Tateyamaria sp. nov., isolated from marine algae.</title>
        <authorList>
            <person name="Choi B.J."/>
            <person name="Kim J.M."/>
            <person name="Lee J.K."/>
            <person name="Choi D.G."/>
            <person name="Bayburt H."/>
            <person name="Baek J.H."/>
            <person name="Han D.M."/>
            <person name="Jeon C.O."/>
        </authorList>
    </citation>
    <scope>NUCLEOTIDE SEQUENCE [LARGE SCALE GENOMIC DNA]</scope>
    <source>
        <strain evidence="2 3">KMU-156</strain>
    </source>
</reference>
<keyword evidence="2" id="KW-0808">Transferase</keyword>
<dbReference type="Proteomes" id="UP001627408">
    <property type="component" value="Unassembled WGS sequence"/>
</dbReference>
<accession>A0ABW8UZD6</accession>
<evidence type="ECO:0000256" key="1">
    <source>
        <dbReference type="SAM" id="Phobius"/>
    </source>
</evidence>
<dbReference type="RefSeq" id="WP_407593220.1">
    <property type="nucleotide sequence ID" value="NZ_JBHDIY010000002.1"/>
</dbReference>
<keyword evidence="2" id="KW-0012">Acyltransferase</keyword>
<keyword evidence="1" id="KW-0472">Membrane</keyword>
<feature type="transmembrane region" description="Helical" evidence="1">
    <location>
        <begin position="33"/>
        <end position="54"/>
    </location>
</feature>
<sequence>MIVIAAAVSGALIGGYTAHKRDGNRLDIAQYATGYALAFVVVGLIITVLIDRILSA</sequence>
<dbReference type="EMBL" id="JBHDIY010000002">
    <property type="protein sequence ID" value="MFL4471379.1"/>
    <property type="molecule type" value="Genomic_DNA"/>
</dbReference>
<name>A0ABW8UZD6_9RHOB</name>
<protein>
    <submittedName>
        <fullName evidence="2">Apolipoprotein acyltransferase</fullName>
    </submittedName>
</protein>
<gene>
    <name evidence="2" type="ORF">ACERZ8_16400</name>
</gene>
<keyword evidence="1" id="KW-0812">Transmembrane</keyword>
<evidence type="ECO:0000313" key="3">
    <source>
        <dbReference type="Proteomes" id="UP001627408"/>
    </source>
</evidence>
<organism evidence="2 3">
    <name type="scientific">Tateyamaria armeniaca</name>
    <dbReference type="NCBI Taxonomy" id="2518930"/>
    <lineage>
        <taxon>Bacteria</taxon>
        <taxon>Pseudomonadati</taxon>
        <taxon>Pseudomonadota</taxon>
        <taxon>Alphaproteobacteria</taxon>
        <taxon>Rhodobacterales</taxon>
        <taxon>Roseobacteraceae</taxon>
        <taxon>Tateyamaria</taxon>
    </lineage>
</organism>
<proteinExistence type="predicted"/>